<proteinExistence type="predicted"/>
<keyword evidence="2" id="KW-1185">Reference proteome</keyword>
<dbReference type="PATRIC" id="fig|1122985.7.peg.1336"/>
<organism evidence="1 2">
    <name type="scientific">Hoylesella loescheii DSM 19665 = JCM 12249 = ATCC 15930</name>
    <dbReference type="NCBI Taxonomy" id="1122985"/>
    <lineage>
        <taxon>Bacteria</taxon>
        <taxon>Pseudomonadati</taxon>
        <taxon>Bacteroidota</taxon>
        <taxon>Bacteroidia</taxon>
        <taxon>Bacteroidales</taxon>
        <taxon>Prevotellaceae</taxon>
        <taxon>Hoylesella</taxon>
    </lineage>
</organism>
<reference evidence="1 2" key="1">
    <citation type="submission" date="2013-08" db="EMBL/GenBank/DDBJ databases">
        <authorList>
            <person name="Weinstock G."/>
            <person name="Sodergren E."/>
            <person name="Wylie T."/>
            <person name="Fulton L."/>
            <person name="Fulton R."/>
            <person name="Fronick C."/>
            <person name="O'Laughlin M."/>
            <person name="Godfrey J."/>
            <person name="Miner T."/>
            <person name="Herter B."/>
            <person name="Appelbaum E."/>
            <person name="Cordes M."/>
            <person name="Lek S."/>
            <person name="Wollam A."/>
            <person name="Pepin K.H."/>
            <person name="Palsikar V.B."/>
            <person name="Mitreva M."/>
            <person name="Wilson R.K."/>
        </authorList>
    </citation>
    <scope>NUCLEOTIDE SEQUENCE [LARGE SCALE GENOMIC DNA]</scope>
    <source>
        <strain evidence="1 2">ATCC 15930</strain>
    </source>
</reference>
<dbReference type="HOGENOM" id="CLU_3255783_0_0_10"/>
<dbReference type="EMBL" id="JNGW01000049">
    <property type="protein sequence ID" value="KDR52622.1"/>
    <property type="molecule type" value="Genomic_DNA"/>
</dbReference>
<name>A0A069QIW5_HOYLO</name>
<accession>A0A069QIW5</accession>
<comment type="caution">
    <text evidence="1">The sequence shown here is derived from an EMBL/GenBank/DDBJ whole genome shotgun (WGS) entry which is preliminary data.</text>
</comment>
<dbReference type="AlphaFoldDB" id="A0A069QIW5"/>
<evidence type="ECO:0000313" key="1">
    <source>
        <dbReference type="EMBL" id="KDR52622.1"/>
    </source>
</evidence>
<sequence length="42" mass="4747">MFVPTCDYLSTCKPHGHIAHKVDKHNCKNAKQCQKAYKLGVC</sequence>
<dbReference type="Proteomes" id="UP000027442">
    <property type="component" value="Unassembled WGS sequence"/>
</dbReference>
<gene>
    <name evidence="1" type="ORF">HMPREF1991_01287</name>
</gene>
<evidence type="ECO:0000313" key="2">
    <source>
        <dbReference type="Proteomes" id="UP000027442"/>
    </source>
</evidence>
<protein>
    <submittedName>
        <fullName evidence="1">Uncharacterized protein</fullName>
    </submittedName>
</protein>